<evidence type="ECO:0000313" key="4">
    <source>
        <dbReference type="Proteomes" id="UP000316304"/>
    </source>
</evidence>
<proteinExistence type="predicted"/>
<feature type="compositionally biased region" description="Low complexity" evidence="1">
    <location>
        <begin position="154"/>
        <end position="165"/>
    </location>
</feature>
<sequence>MSNPTSNPRSSFQRLSQDVIDLFELQWELLSVDAQEAKRKLVRAAICGGIAATLAGSALTVVMIGTAFLLAEMTQLSNGGALLIAGGVFFSIVALLGWIAAVALQSAAAAMSESKSEFSENLRWLKATLVNPDTSPRNQIRRESFPDDEPAEYPDSSWDSAASPARQRNSPIPR</sequence>
<keyword evidence="2" id="KW-1133">Transmembrane helix</keyword>
<dbReference type="InterPro" id="IPR009937">
    <property type="entry name" value="Phage_holin_3_6"/>
</dbReference>
<dbReference type="EMBL" id="SJPT01000002">
    <property type="protein sequence ID" value="TWU25123.1"/>
    <property type="molecule type" value="Genomic_DNA"/>
</dbReference>
<dbReference type="AlphaFoldDB" id="A0A5C6CJT7"/>
<dbReference type="Proteomes" id="UP000316304">
    <property type="component" value="Unassembled WGS sequence"/>
</dbReference>
<feature type="transmembrane region" description="Helical" evidence="2">
    <location>
        <begin position="82"/>
        <end position="104"/>
    </location>
</feature>
<evidence type="ECO:0000256" key="2">
    <source>
        <dbReference type="SAM" id="Phobius"/>
    </source>
</evidence>
<dbReference type="Pfam" id="PF07332">
    <property type="entry name" value="Phage_holin_3_6"/>
    <property type="match status" value="1"/>
</dbReference>
<name>A0A5C6CJT7_9BACT</name>
<feature type="transmembrane region" description="Helical" evidence="2">
    <location>
        <begin position="44"/>
        <end position="70"/>
    </location>
</feature>
<accession>A0A5C6CJT7</accession>
<evidence type="ECO:0008006" key="5">
    <source>
        <dbReference type="Google" id="ProtNLM"/>
    </source>
</evidence>
<feature type="region of interest" description="Disordered" evidence="1">
    <location>
        <begin position="132"/>
        <end position="174"/>
    </location>
</feature>
<comment type="caution">
    <text evidence="3">The sequence shown here is derived from an EMBL/GenBank/DDBJ whole genome shotgun (WGS) entry which is preliminary data.</text>
</comment>
<reference evidence="3 4" key="1">
    <citation type="submission" date="2019-02" db="EMBL/GenBank/DDBJ databases">
        <title>Deep-cultivation of Planctomycetes and their phenomic and genomic characterization uncovers novel biology.</title>
        <authorList>
            <person name="Wiegand S."/>
            <person name="Jogler M."/>
            <person name="Boedeker C."/>
            <person name="Pinto D."/>
            <person name="Vollmers J."/>
            <person name="Rivas-Marin E."/>
            <person name="Kohn T."/>
            <person name="Peeters S.H."/>
            <person name="Heuer A."/>
            <person name="Rast P."/>
            <person name="Oberbeckmann S."/>
            <person name="Bunk B."/>
            <person name="Jeske O."/>
            <person name="Meyerdierks A."/>
            <person name="Storesund J.E."/>
            <person name="Kallscheuer N."/>
            <person name="Luecker S."/>
            <person name="Lage O.M."/>
            <person name="Pohl T."/>
            <person name="Merkel B.J."/>
            <person name="Hornburger P."/>
            <person name="Mueller R.-W."/>
            <person name="Bruemmer F."/>
            <person name="Labrenz M."/>
            <person name="Spormann A.M."/>
            <person name="Op Den Camp H."/>
            <person name="Overmann J."/>
            <person name="Amann R."/>
            <person name="Jetten M.S.M."/>
            <person name="Mascher T."/>
            <person name="Medema M.H."/>
            <person name="Devos D.P."/>
            <person name="Kaster A.-K."/>
            <person name="Ovreas L."/>
            <person name="Rohde M."/>
            <person name="Galperin M.Y."/>
            <person name="Jogler C."/>
        </authorList>
    </citation>
    <scope>NUCLEOTIDE SEQUENCE [LARGE SCALE GENOMIC DNA]</scope>
    <source>
        <strain evidence="3 4">Pla52o</strain>
    </source>
</reference>
<protein>
    <recommendedName>
        <fullName evidence="5">Phage holin family protein</fullName>
    </recommendedName>
</protein>
<organism evidence="3 4">
    <name type="scientific">Novipirellula galeiformis</name>
    <dbReference type="NCBI Taxonomy" id="2528004"/>
    <lineage>
        <taxon>Bacteria</taxon>
        <taxon>Pseudomonadati</taxon>
        <taxon>Planctomycetota</taxon>
        <taxon>Planctomycetia</taxon>
        <taxon>Pirellulales</taxon>
        <taxon>Pirellulaceae</taxon>
        <taxon>Novipirellula</taxon>
    </lineage>
</organism>
<gene>
    <name evidence="3" type="ORF">Pla52o_14210</name>
</gene>
<keyword evidence="2" id="KW-0812">Transmembrane</keyword>
<dbReference type="RefSeq" id="WP_146593809.1">
    <property type="nucleotide sequence ID" value="NZ_SJPT01000002.1"/>
</dbReference>
<evidence type="ECO:0000313" key="3">
    <source>
        <dbReference type="EMBL" id="TWU25123.1"/>
    </source>
</evidence>
<evidence type="ECO:0000256" key="1">
    <source>
        <dbReference type="SAM" id="MobiDB-lite"/>
    </source>
</evidence>
<keyword evidence="4" id="KW-1185">Reference proteome</keyword>
<keyword evidence="2" id="KW-0472">Membrane</keyword>
<dbReference type="OrthoDB" id="286918at2"/>